<dbReference type="PANTHER" id="PTHR11241">
    <property type="entry name" value="DEOXYURIDINE 5'-TRIPHOSPHATE NUCLEOTIDOHYDROLASE"/>
    <property type="match status" value="1"/>
</dbReference>
<dbReference type="GO" id="GO:0000287">
    <property type="term" value="F:magnesium ion binding"/>
    <property type="evidence" value="ECO:0007669"/>
    <property type="project" value="InterPro"/>
</dbReference>
<sequence>MKIRGFELVSKEEFAKVNTDVNYEELELPKRATKFAAGYDIKSTLNFKLEPGEDIVIPTGFKAYMQPGEMLSLYPRSGMGFKYQIQLANTVGIGDGDYYNCESNEGHYFIKLVNRGSKVWEVKVGDGIGQAIFMPILLADGDDFDMGEERMGGFGSTDKAKK</sequence>
<dbReference type="CDD" id="cd07557">
    <property type="entry name" value="trimeric_dUTPase"/>
    <property type="match status" value="1"/>
</dbReference>
<dbReference type="GO" id="GO:0046081">
    <property type="term" value="P:dUTP catabolic process"/>
    <property type="evidence" value="ECO:0007669"/>
    <property type="project" value="InterPro"/>
</dbReference>
<keyword evidence="4" id="KW-0546">Nucleotide metabolism</keyword>
<evidence type="ECO:0000256" key="3">
    <source>
        <dbReference type="ARBA" id="ARBA00022801"/>
    </source>
</evidence>
<evidence type="ECO:0000256" key="1">
    <source>
        <dbReference type="ARBA" id="ARBA00006581"/>
    </source>
</evidence>
<dbReference type="EMBL" id="CEKZ01000003">
    <property type="protein sequence ID" value="CEQ03308.1"/>
    <property type="molecule type" value="Genomic_DNA"/>
</dbReference>
<dbReference type="InterPro" id="IPR036157">
    <property type="entry name" value="dUTPase-like_sf"/>
</dbReference>
<dbReference type="AlphaFoldDB" id="A0A0C7R2B3"/>
<comment type="similarity">
    <text evidence="1">Belongs to the dUTPase family.</text>
</comment>
<dbReference type="GO" id="GO:0006226">
    <property type="term" value="P:dUMP biosynthetic process"/>
    <property type="evidence" value="ECO:0007669"/>
    <property type="project" value="InterPro"/>
</dbReference>
<name>A0A0C7R2B3_PARSO</name>
<dbReference type="InterPro" id="IPR029054">
    <property type="entry name" value="dUTPase-like"/>
</dbReference>
<feature type="domain" description="dUTPase-like" evidence="6">
    <location>
        <begin position="25"/>
        <end position="157"/>
    </location>
</feature>
<keyword evidence="3 7" id="KW-0378">Hydrolase</keyword>
<evidence type="ECO:0000256" key="2">
    <source>
        <dbReference type="ARBA" id="ARBA00012379"/>
    </source>
</evidence>
<comment type="catalytic activity">
    <reaction evidence="5">
        <text>dUTP + H2O = dUMP + diphosphate + H(+)</text>
        <dbReference type="Rhea" id="RHEA:10248"/>
        <dbReference type="ChEBI" id="CHEBI:15377"/>
        <dbReference type="ChEBI" id="CHEBI:15378"/>
        <dbReference type="ChEBI" id="CHEBI:33019"/>
        <dbReference type="ChEBI" id="CHEBI:61555"/>
        <dbReference type="ChEBI" id="CHEBI:246422"/>
        <dbReference type="EC" id="3.6.1.23"/>
    </reaction>
</comment>
<dbReference type="OrthoDB" id="9809956at2"/>
<evidence type="ECO:0000256" key="4">
    <source>
        <dbReference type="ARBA" id="ARBA00023080"/>
    </source>
</evidence>
<evidence type="ECO:0000256" key="5">
    <source>
        <dbReference type="ARBA" id="ARBA00047686"/>
    </source>
</evidence>
<evidence type="ECO:0000313" key="7">
    <source>
        <dbReference type="EMBL" id="CEQ03308.1"/>
    </source>
</evidence>
<evidence type="ECO:0000259" key="6">
    <source>
        <dbReference type="Pfam" id="PF00692"/>
    </source>
</evidence>
<evidence type="ECO:0000313" key="8">
    <source>
        <dbReference type="Proteomes" id="UP000049127"/>
    </source>
</evidence>
<dbReference type="Gene3D" id="2.70.40.10">
    <property type="match status" value="1"/>
</dbReference>
<reference evidence="7 8" key="1">
    <citation type="submission" date="2015-01" db="EMBL/GenBank/DDBJ databases">
        <authorList>
            <person name="Aslett A.Martin."/>
            <person name="De Silva Nishadi"/>
        </authorList>
    </citation>
    <scope>NUCLEOTIDE SEQUENCE [LARGE SCALE GENOMIC DNA]</scope>
    <source>
        <strain evidence="7 8">R28058</strain>
    </source>
</reference>
<dbReference type="InterPro" id="IPR033704">
    <property type="entry name" value="dUTPase_trimeric"/>
</dbReference>
<gene>
    <name evidence="7" type="primary">dut_1</name>
    <name evidence="7" type="ORF">R28058_10411</name>
</gene>
<proteinExistence type="inferred from homology"/>
<dbReference type="GO" id="GO:0004170">
    <property type="term" value="F:dUTP diphosphatase activity"/>
    <property type="evidence" value="ECO:0007669"/>
    <property type="project" value="UniProtKB-EC"/>
</dbReference>
<protein>
    <recommendedName>
        <fullName evidence="2">dUTP diphosphatase</fullName>
        <ecNumber evidence="2">3.6.1.23</ecNumber>
    </recommendedName>
</protein>
<dbReference type="Proteomes" id="UP000049127">
    <property type="component" value="Unassembled WGS sequence"/>
</dbReference>
<dbReference type="PANTHER" id="PTHR11241:SF0">
    <property type="entry name" value="DEOXYURIDINE 5'-TRIPHOSPHATE NUCLEOTIDOHYDROLASE"/>
    <property type="match status" value="1"/>
</dbReference>
<organism evidence="7 8">
    <name type="scientific">Paraclostridium sordellii</name>
    <name type="common">Clostridium sordellii</name>
    <dbReference type="NCBI Taxonomy" id="1505"/>
    <lineage>
        <taxon>Bacteria</taxon>
        <taxon>Bacillati</taxon>
        <taxon>Bacillota</taxon>
        <taxon>Clostridia</taxon>
        <taxon>Peptostreptococcales</taxon>
        <taxon>Peptostreptococcaceae</taxon>
        <taxon>Paraclostridium</taxon>
    </lineage>
</organism>
<dbReference type="EC" id="3.6.1.23" evidence="2"/>
<dbReference type="Pfam" id="PF00692">
    <property type="entry name" value="dUTPase"/>
    <property type="match status" value="1"/>
</dbReference>
<dbReference type="InterPro" id="IPR008181">
    <property type="entry name" value="dUTPase"/>
</dbReference>
<dbReference type="RefSeq" id="WP_055341681.1">
    <property type="nucleotide sequence ID" value="NZ_CDNI01000003.1"/>
</dbReference>
<dbReference type="SUPFAM" id="SSF51283">
    <property type="entry name" value="dUTPase-like"/>
    <property type="match status" value="1"/>
</dbReference>
<accession>A0A0C7R2B3</accession>